<dbReference type="PANTHER" id="PTHR22677">
    <property type="entry name" value="ANKYRIN REPEAT DOMAIN-CONTAINING PROTEIN 60"/>
    <property type="match status" value="1"/>
</dbReference>
<feature type="repeat" description="ANK" evidence="1">
    <location>
        <begin position="100"/>
        <end position="132"/>
    </location>
</feature>
<proteinExistence type="predicted"/>
<protein>
    <submittedName>
        <fullName evidence="3">Ankyrin repeat domain 45</fullName>
    </submittedName>
</protein>
<organism evidence="3 4">
    <name type="scientific">Laticauda laticaudata</name>
    <name type="common">Blue-ringed sea krait</name>
    <name type="synonym">Blue-lipped sea krait</name>
    <dbReference type="NCBI Taxonomy" id="8630"/>
    <lineage>
        <taxon>Eukaryota</taxon>
        <taxon>Metazoa</taxon>
        <taxon>Chordata</taxon>
        <taxon>Craniata</taxon>
        <taxon>Vertebrata</taxon>
        <taxon>Euteleostomi</taxon>
        <taxon>Lepidosauria</taxon>
        <taxon>Squamata</taxon>
        <taxon>Bifurcata</taxon>
        <taxon>Unidentata</taxon>
        <taxon>Episquamata</taxon>
        <taxon>Toxicofera</taxon>
        <taxon>Serpentes</taxon>
        <taxon>Colubroidea</taxon>
        <taxon>Elapidae</taxon>
        <taxon>Laticaudinae</taxon>
        <taxon>Laticauda</taxon>
    </lineage>
</organism>
<dbReference type="Proteomes" id="UP000694406">
    <property type="component" value="Unplaced"/>
</dbReference>
<keyword evidence="4" id="KW-1185">Reference proteome</keyword>
<evidence type="ECO:0000313" key="3">
    <source>
        <dbReference type="Ensembl" id="ENSLLTP00000005653.1"/>
    </source>
</evidence>
<evidence type="ECO:0000313" key="4">
    <source>
        <dbReference type="Proteomes" id="UP000694406"/>
    </source>
</evidence>
<dbReference type="PROSITE" id="PS50088">
    <property type="entry name" value="ANK_REPEAT"/>
    <property type="match status" value="1"/>
</dbReference>
<dbReference type="PROSITE" id="PS50297">
    <property type="entry name" value="ANK_REP_REGION"/>
    <property type="match status" value="1"/>
</dbReference>
<dbReference type="SMART" id="SM00248">
    <property type="entry name" value="ANK"/>
    <property type="match status" value="2"/>
</dbReference>
<dbReference type="GO" id="GO:0032154">
    <property type="term" value="C:cleavage furrow"/>
    <property type="evidence" value="ECO:0007669"/>
    <property type="project" value="Ensembl"/>
</dbReference>
<sequence length="162" mass="18242">MEPLEETVASTTTTNEHEDLGPQEEPANPLLRAALRGDMEEVQQMFEDLEDPDHEKANKFLMEKDILGRNLLFATCMVGQNDIIQSLAKYGVDLKDKTVRGYTLLHCAAAWGQLNTLKTLVELEADIYATTFRGENARDIANRYKQTDCAEFLDWAGNISNC</sequence>
<dbReference type="Ensembl" id="ENSLLTT00000005883.1">
    <property type="protein sequence ID" value="ENSLLTP00000005653.1"/>
    <property type="gene ID" value="ENSLLTG00000004322.1"/>
</dbReference>
<reference evidence="3" key="1">
    <citation type="submission" date="2025-08" db="UniProtKB">
        <authorList>
            <consortium name="Ensembl"/>
        </authorList>
    </citation>
    <scope>IDENTIFICATION</scope>
</reference>
<dbReference type="GO" id="GO:0005829">
    <property type="term" value="C:cytosol"/>
    <property type="evidence" value="ECO:0007669"/>
    <property type="project" value="Ensembl"/>
</dbReference>
<gene>
    <name evidence="3" type="primary">ANKRD45</name>
</gene>
<evidence type="ECO:0000256" key="1">
    <source>
        <dbReference type="PROSITE-ProRule" id="PRU00023"/>
    </source>
</evidence>
<dbReference type="SUPFAM" id="SSF48403">
    <property type="entry name" value="Ankyrin repeat"/>
    <property type="match status" value="1"/>
</dbReference>
<dbReference type="GO" id="GO:0030496">
    <property type="term" value="C:midbody"/>
    <property type="evidence" value="ECO:0007669"/>
    <property type="project" value="Ensembl"/>
</dbReference>
<dbReference type="InterPro" id="IPR039323">
    <property type="entry name" value="ANKRD_45/46/60"/>
</dbReference>
<dbReference type="InterPro" id="IPR036770">
    <property type="entry name" value="Ankyrin_rpt-contain_sf"/>
</dbReference>
<dbReference type="GeneTree" id="ENSGT00390000008829"/>
<dbReference type="InterPro" id="IPR002110">
    <property type="entry name" value="Ankyrin_rpt"/>
</dbReference>
<dbReference type="Gene3D" id="1.25.40.20">
    <property type="entry name" value="Ankyrin repeat-containing domain"/>
    <property type="match status" value="2"/>
</dbReference>
<dbReference type="GO" id="GO:0005813">
    <property type="term" value="C:centrosome"/>
    <property type="evidence" value="ECO:0007669"/>
    <property type="project" value="Ensembl"/>
</dbReference>
<feature type="region of interest" description="Disordered" evidence="2">
    <location>
        <begin position="1"/>
        <end position="27"/>
    </location>
</feature>
<accession>A0A8C5RSI6</accession>
<dbReference type="PANTHER" id="PTHR22677:SF4">
    <property type="entry name" value="USHER SYNDROME TYPE-1G PROTEIN-LIKE PROTEIN"/>
    <property type="match status" value="1"/>
</dbReference>
<dbReference type="Pfam" id="PF12796">
    <property type="entry name" value="Ank_2"/>
    <property type="match status" value="1"/>
</dbReference>
<reference evidence="3" key="2">
    <citation type="submission" date="2025-09" db="UniProtKB">
        <authorList>
            <consortium name="Ensembl"/>
        </authorList>
    </citation>
    <scope>IDENTIFICATION</scope>
</reference>
<keyword evidence="1" id="KW-0040">ANK repeat</keyword>
<dbReference type="GO" id="GO:0008283">
    <property type="term" value="P:cell population proliferation"/>
    <property type="evidence" value="ECO:0007669"/>
    <property type="project" value="Ensembl"/>
</dbReference>
<name>A0A8C5RSI6_LATLA</name>
<dbReference type="AlphaFoldDB" id="A0A8C5RSI6"/>
<evidence type="ECO:0000256" key="2">
    <source>
        <dbReference type="SAM" id="MobiDB-lite"/>
    </source>
</evidence>